<gene>
    <name evidence="2" type="ORF">DSM5745_09959</name>
</gene>
<feature type="compositionally biased region" description="Low complexity" evidence="1">
    <location>
        <begin position="41"/>
        <end position="56"/>
    </location>
</feature>
<comment type="caution">
    <text evidence="2">The sequence shown here is derived from an EMBL/GenBank/DDBJ whole genome shotgun (WGS) entry which is preliminary data.</text>
</comment>
<proteinExistence type="predicted"/>
<reference evidence="2 3" key="1">
    <citation type="journal article" date="2018" name="IMA Fungus">
        <title>IMA Genome-F 9: Draft genome sequence of Annulohypoxylon stygium, Aspergillus mulundensis, Berkeleyomyces basicola (syn. Thielaviopsis basicola), Ceratocystis smalleyi, two Cercospora beticola strains, Coleophoma cylindrospora, Fusarium fracticaudum, Phialophora cf. hyalina, and Morchella septimelata.</title>
        <authorList>
            <person name="Wingfield B.D."/>
            <person name="Bills G.F."/>
            <person name="Dong Y."/>
            <person name="Huang W."/>
            <person name="Nel W.J."/>
            <person name="Swalarsk-Parry B.S."/>
            <person name="Vaghefi N."/>
            <person name="Wilken P.M."/>
            <person name="An Z."/>
            <person name="de Beer Z.W."/>
            <person name="De Vos L."/>
            <person name="Chen L."/>
            <person name="Duong T.A."/>
            <person name="Gao Y."/>
            <person name="Hammerbacher A."/>
            <person name="Kikkert J.R."/>
            <person name="Li Y."/>
            <person name="Li H."/>
            <person name="Li K."/>
            <person name="Li Q."/>
            <person name="Liu X."/>
            <person name="Ma X."/>
            <person name="Naidoo K."/>
            <person name="Pethybridge S.J."/>
            <person name="Sun J."/>
            <person name="Steenkamp E.T."/>
            <person name="van der Nest M.A."/>
            <person name="van Wyk S."/>
            <person name="Wingfield M.J."/>
            <person name="Xiong C."/>
            <person name="Yue Q."/>
            <person name="Zhang X."/>
        </authorList>
    </citation>
    <scope>NUCLEOTIDE SEQUENCE [LARGE SCALE GENOMIC DNA]</scope>
    <source>
        <strain evidence="2 3">DSM 5745</strain>
    </source>
</reference>
<accession>A0A3D8QS94</accession>
<dbReference type="EMBL" id="PVWQ01000014">
    <property type="protein sequence ID" value="RDW64548.1"/>
    <property type="molecule type" value="Genomic_DNA"/>
</dbReference>
<sequence>MQWDENDESYLASTHVYQQHTNLAAHPLPRPQCRDQRQRGPSITSPSSPPATARSAQEMNSILQTTLTRKDRQCNIEVQDRAKQGQDGREEVGLVEGDFVFAGEAVSGVAGCGA</sequence>
<feature type="region of interest" description="Disordered" evidence="1">
    <location>
        <begin position="21"/>
        <end position="56"/>
    </location>
</feature>
<evidence type="ECO:0000256" key="1">
    <source>
        <dbReference type="SAM" id="MobiDB-lite"/>
    </source>
</evidence>
<dbReference type="Proteomes" id="UP000256690">
    <property type="component" value="Unassembled WGS sequence"/>
</dbReference>
<organism evidence="2 3">
    <name type="scientific">Aspergillus mulundensis</name>
    <dbReference type="NCBI Taxonomy" id="1810919"/>
    <lineage>
        <taxon>Eukaryota</taxon>
        <taxon>Fungi</taxon>
        <taxon>Dikarya</taxon>
        <taxon>Ascomycota</taxon>
        <taxon>Pezizomycotina</taxon>
        <taxon>Eurotiomycetes</taxon>
        <taxon>Eurotiomycetidae</taxon>
        <taxon>Eurotiales</taxon>
        <taxon>Aspergillaceae</taxon>
        <taxon>Aspergillus</taxon>
        <taxon>Aspergillus subgen. Nidulantes</taxon>
    </lineage>
</organism>
<dbReference type="RefSeq" id="XP_026599707.1">
    <property type="nucleotide sequence ID" value="XM_026751975.1"/>
</dbReference>
<keyword evidence="3" id="KW-1185">Reference proteome</keyword>
<evidence type="ECO:0000313" key="2">
    <source>
        <dbReference type="EMBL" id="RDW64548.1"/>
    </source>
</evidence>
<name>A0A3D8QS94_9EURO</name>
<dbReference type="AlphaFoldDB" id="A0A3D8QS94"/>
<dbReference type="GeneID" id="38120329"/>
<protein>
    <submittedName>
        <fullName evidence="2">Uncharacterized protein</fullName>
    </submittedName>
</protein>
<evidence type="ECO:0000313" key="3">
    <source>
        <dbReference type="Proteomes" id="UP000256690"/>
    </source>
</evidence>